<keyword evidence="2" id="KW-1185">Reference proteome</keyword>
<dbReference type="PATRIC" id="fig|1459.3.peg.1449"/>
<protein>
    <submittedName>
        <fullName evidence="1">Uncharacterized protein</fullName>
    </submittedName>
</protein>
<reference evidence="2" key="1">
    <citation type="submission" date="2015-07" db="EMBL/GenBank/DDBJ databases">
        <title>Fjat-10036 dsm4.</title>
        <authorList>
            <person name="Liu B."/>
            <person name="Wang J."/>
            <person name="Zhu Y."/>
            <person name="Liu G."/>
            <person name="Chen Q."/>
            <person name="Chen Z."/>
            <person name="Lan J."/>
            <person name="Che J."/>
            <person name="Ge C."/>
            <person name="Shi H."/>
            <person name="Pan Z."/>
            <person name="Liu X."/>
        </authorList>
    </citation>
    <scope>NUCLEOTIDE SEQUENCE [LARGE SCALE GENOMIC DNA]</scope>
    <source>
        <strain evidence="2">DSM 4</strain>
    </source>
</reference>
<dbReference type="AlphaFoldDB" id="A0A0M0G9Y2"/>
<dbReference type="Proteomes" id="UP000037109">
    <property type="component" value="Unassembled WGS sequence"/>
</dbReference>
<proteinExistence type="predicted"/>
<evidence type="ECO:0000313" key="1">
    <source>
        <dbReference type="EMBL" id="KON86558.1"/>
    </source>
</evidence>
<sequence length="70" mass="8197">MDQRLELRLLAARKNNFCNYLTKVAAAIKLEIDFGEIGFKRSSAQYMRFGKDLLWLPYPKERQPTSRSSN</sequence>
<organism evidence="1 2">
    <name type="scientific">Sporosarcina globispora</name>
    <name type="common">Bacillus globisporus</name>
    <dbReference type="NCBI Taxonomy" id="1459"/>
    <lineage>
        <taxon>Bacteria</taxon>
        <taxon>Bacillati</taxon>
        <taxon>Bacillota</taxon>
        <taxon>Bacilli</taxon>
        <taxon>Bacillales</taxon>
        <taxon>Caryophanaceae</taxon>
        <taxon>Sporosarcina</taxon>
    </lineage>
</organism>
<accession>A0A0M0G9Y2</accession>
<dbReference type="EMBL" id="LGUF01000007">
    <property type="protein sequence ID" value="KON86558.1"/>
    <property type="molecule type" value="Genomic_DNA"/>
</dbReference>
<name>A0A0M0G9Y2_SPOGL</name>
<comment type="caution">
    <text evidence="1">The sequence shown here is derived from an EMBL/GenBank/DDBJ whole genome shotgun (WGS) entry which is preliminary data.</text>
</comment>
<evidence type="ECO:0000313" key="2">
    <source>
        <dbReference type="Proteomes" id="UP000037109"/>
    </source>
</evidence>
<gene>
    <name evidence="1" type="ORF">AF332_06790</name>
</gene>